<protein>
    <submittedName>
        <fullName evidence="10">Lipoprotein-anchoring transpeptidase ErfK/SrfK</fullName>
    </submittedName>
</protein>
<organism evidence="10 11">
    <name type="scientific">Consotaella salsifontis</name>
    <dbReference type="NCBI Taxonomy" id="1365950"/>
    <lineage>
        <taxon>Bacteria</taxon>
        <taxon>Pseudomonadati</taxon>
        <taxon>Pseudomonadota</taxon>
        <taxon>Alphaproteobacteria</taxon>
        <taxon>Hyphomicrobiales</taxon>
        <taxon>Aurantimonadaceae</taxon>
        <taxon>Consotaella</taxon>
    </lineage>
</organism>
<dbReference type="Gene3D" id="2.40.440.10">
    <property type="entry name" value="L,D-transpeptidase catalytic domain-like"/>
    <property type="match status" value="1"/>
</dbReference>
<feature type="domain" description="L,D-TPase catalytic" evidence="9">
    <location>
        <begin position="261"/>
        <end position="395"/>
    </location>
</feature>
<dbReference type="AlphaFoldDB" id="A0A1T4QL93"/>
<dbReference type="Pfam" id="PF01471">
    <property type="entry name" value="PG_binding_1"/>
    <property type="match status" value="1"/>
</dbReference>
<dbReference type="PANTHER" id="PTHR30582:SF30">
    <property type="entry name" value="BLR4375 PROTEIN"/>
    <property type="match status" value="1"/>
</dbReference>
<evidence type="ECO:0000313" key="10">
    <source>
        <dbReference type="EMBL" id="SKA04560.1"/>
    </source>
</evidence>
<gene>
    <name evidence="10" type="ORF">SAMN05428963_105116</name>
</gene>
<evidence type="ECO:0000256" key="4">
    <source>
        <dbReference type="ARBA" id="ARBA00022960"/>
    </source>
</evidence>
<dbReference type="Proteomes" id="UP000190135">
    <property type="component" value="Unassembled WGS sequence"/>
</dbReference>
<accession>A0A1T4QL93</accession>
<sequence>MTLARLAGVLALVASPAVAAETAGLPKPLSADTINAATFTDWRHRQDEAAAIAATAKADPTIGAIIDANQAVTPPSSSTETVPVTGAPGKVVEVPENSTDVPDQAALEEVDEPQEPDPFLVRLQVLLDRAHASPGVIDGFLGENTKKAIRAYEAMAGLAVDGEPDESLWQSLSRDGGQVVAEYTIAPEDEAPRYVKSLPEDYGELAKLDWLGFRGPAEMLAERFHMDEDLLKRLNPAADLAKAGTTILVTVPGATPEAKVTNIVVDKKAGELLAYDEAGRVVMAAPATIGSDAMPSPSGETMVEAIAPEPTYTYDPGKNFKQGNNDKAMTLPSGPNGPVGSMWIDLSKPTYGIHGTAAPDLVSKSASHGCVRLTNWDAETLSKLVEPKKTKVVFKEG</sequence>
<evidence type="ECO:0000256" key="8">
    <source>
        <dbReference type="SAM" id="SignalP"/>
    </source>
</evidence>
<dbReference type="GO" id="GO:0005576">
    <property type="term" value="C:extracellular region"/>
    <property type="evidence" value="ECO:0007669"/>
    <property type="project" value="TreeGrafter"/>
</dbReference>
<dbReference type="GO" id="GO:0016740">
    <property type="term" value="F:transferase activity"/>
    <property type="evidence" value="ECO:0007669"/>
    <property type="project" value="UniProtKB-KW"/>
</dbReference>
<dbReference type="InterPro" id="IPR002477">
    <property type="entry name" value="Peptidoglycan-bd-like"/>
</dbReference>
<dbReference type="InterPro" id="IPR005490">
    <property type="entry name" value="LD_TPept_cat_dom"/>
</dbReference>
<evidence type="ECO:0000256" key="5">
    <source>
        <dbReference type="ARBA" id="ARBA00022984"/>
    </source>
</evidence>
<dbReference type="GO" id="GO:0018104">
    <property type="term" value="P:peptidoglycan-protein cross-linking"/>
    <property type="evidence" value="ECO:0007669"/>
    <property type="project" value="TreeGrafter"/>
</dbReference>
<evidence type="ECO:0000256" key="2">
    <source>
        <dbReference type="ARBA" id="ARBA00005992"/>
    </source>
</evidence>
<keyword evidence="8" id="KW-0732">Signal</keyword>
<dbReference type="SUPFAM" id="SSF47090">
    <property type="entry name" value="PGBD-like"/>
    <property type="match status" value="1"/>
</dbReference>
<dbReference type="GO" id="GO:0008360">
    <property type="term" value="P:regulation of cell shape"/>
    <property type="evidence" value="ECO:0007669"/>
    <property type="project" value="UniProtKB-UniRule"/>
</dbReference>
<proteinExistence type="inferred from homology"/>
<evidence type="ECO:0000313" key="11">
    <source>
        <dbReference type="Proteomes" id="UP000190135"/>
    </source>
</evidence>
<dbReference type="SUPFAM" id="SSF141523">
    <property type="entry name" value="L,D-transpeptidase catalytic domain-like"/>
    <property type="match status" value="1"/>
</dbReference>
<evidence type="ECO:0000256" key="3">
    <source>
        <dbReference type="ARBA" id="ARBA00022679"/>
    </source>
</evidence>
<reference evidence="10 11" key="1">
    <citation type="submission" date="2017-02" db="EMBL/GenBank/DDBJ databases">
        <authorList>
            <person name="Peterson S.W."/>
        </authorList>
    </citation>
    <scope>NUCLEOTIDE SEQUENCE [LARGE SCALE GENOMIC DNA]</scope>
    <source>
        <strain evidence="10 11">USBA 369</strain>
    </source>
</reference>
<name>A0A1T4QL93_9HYPH</name>
<dbReference type="EMBL" id="FUXL01000005">
    <property type="protein sequence ID" value="SKA04560.1"/>
    <property type="molecule type" value="Genomic_DNA"/>
</dbReference>
<dbReference type="InterPro" id="IPR038063">
    <property type="entry name" value="Transpep_catalytic_dom"/>
</dbReference>
<comment type="pathway">
    <text evidence="1 7">Cell wall biogenesis; peptidoglycan biosynthesis.</text>
</comment>
<dbReference type="InterPro" id="IPR036365">
    <property type="entry name" value="PGBD-like_sf"/>
</dbReference>
<keyword evidence="6 7" id="KW-0961">Cell wall biogenesis/degradation</keyword>
<dbReference type="Gene3D" id="1.10.101.10">
    <property type="entry name" value="PGBD-like superfamily/PGBD"/>
    <property type="match status" value="1"/>
</dbReference>
<keyword evidence="11" id="KW-1185">Reference proteome</keyword>
<keyword evidence="4 7" id="KW-0133">Cell shape</keyword>
<feature type="active site" description="Nucleophile" evidence="7">
    <location>
        <position position="370"/>
    </location>
</feature>
<keyword evidence="10" id="KW-0449">Lipoprotein</keyword>
<dbReference type="InterPro" id="IPR036366">
    <property type="entry name" value="PGBDSf"/>
</dbReference>
<dbReference type="RefSeq" id="WP_078708026.1">
    <property type="nucleotide sequence ID" value="NZ_FUXL01000005.1"/>
</dbReference>
<dbReference type="GO" id="GO:0071972">
    <property type="term" value="F:peptidoglycan L,D-transpeptidase activity"/>
    <property type="evidence" value="ECO:0007669"/>
    <property type="project" value="TreeGrafter"/>
</dbReference>
<dbReference type="STRING" id="1365950.SAMN05428963_105116"/>
<feature type="signal peptide" evidence="8">
    <location>
        <begin position="1"/>
        <end position="19"/>
    </location>
</feature>
<evidence type="ECO:0000259" key="9">
    <source>
        <dbReference type="PROSITE" id="PS52029"/>
    </source>
</evidence>
<dbReference type="Pfam" id="PF03734">
    <property type="entry name" value="YkuD"/>
    <property type="match status" value="1"/>
</dbReference>
<feature type="chain" id="PRO_5012526972" evidence="8">
    <location>
        <begin position="20"/>
        <end position="397"/>
    </location>
</feature>
<dbReference type="CDD" id="cd16913">
    <property type="entry name" value="YkuD_like"/>
    <property type="match status" value="1"/>
</dbReference>
<evidence type="ECO:0000256" key="6">
    <source>
        <dbReference type="ARBA" id="ARBA00023316"/>
    </source>
</evidence>
<dbReference type="PROSITE" id="PS52029">
    <property type="entry name" value="LD_TPASE"/>
    <property type="match status" value="1"/>
</dbReference>
<comment type="similarity">
    <text evidence="2">Belongs to the YkuD family.</text>
</comment>
<dbReference type="GO" id="GO:0071555">
    <property type="term" value="P:cell wall organization"/>
    <property type="evidence" value="ECO:0007669"/>
    <property type="project" value="UniProtKB-UniRule"/>
</dbReference>
<dbReference type="UniPathway" id="UPA00219"/>
<dbReference type="InterPro" id="IPR050979">
    <property type="entry name" value="LD-transpeptidase"/>
</dbReference>
<keyword evidence="3" id="KW-0808">Transferase</keyword>
<feature type="active site" description="Proton donor/acceptor" evidence="7">
    <location>
        <position position="354"/>
    </location>
</feature>
<evidence type="ECO:0000256" key="1">
    <source>
        <dbReference type="ARBA" id="ARBA00004752"/>
    </source>
</evidence>
<dbReference type="PANTHER" id="PTHR30582">
    <property type="entry name" value="L,D-TRANSPEPTIDASE"/>
    <property type="match status" value="1"/>
</dbReference>
<keyword evidence="5 7" id="KW-0573">Peptidoglycan synthesis</keyword>
<evidence type="ECO:0000256" key="7">
    <source>
        <dbReference type="PROSITE-ProRule" id="PRU01373"/>
    </source>
</evidence>